<comment type="caution">
    <text evidence="2">The sequence shown here is derived from an EMBL/GenBank/DDBJ whole genome shotgun (WGS) entry which is preliminary data.</text>
</comment>
<dbReference type="RefSeq" id="WP_102212081.1">
    <property type="nucleotide sequence ID" value="NZ_PNHF01000004.1"/>
</dbReference>
<organism evidence="2 3">
    <name type="scientific">Corynebacterium xerosis</name>
    <dbReference type="NCBI Taxonomy" id="1725"/>
    <lineage>
        <taxon>Bacteria</taxon>
        <taxon>Bacillati</taxon>
        <taxon>Actinomycetota</taxon>
        <taxon>Actinomycetes</taxon>
        <taxon>Mycobacteriales</taxon>
        <taxon>Corynebacteriaceae</taxon>
        <taxon>Corynebacterium</taxon>
    </lineage>
</organism>
<evidence type="ECO:0000313" key="2">
    <source>
        <dbReference type="EMBL" id="PMC62938.1"/>
    </source>
</evidence>
<protein>
    <submittedName>
        <fullName evidence="2">Uncharacterized protein</fullName>
    </submittedName>
</protein>
<evidence type="ECO:0000313" key="3">
    <source>
        <dbReference type="Proteomes" id="UP000235363"/>
    </source>
</evidence>
<proteinExistence type="predicted"/>
<sequence length="61" mass="6700">MVAVAGFAMTIWFFGEVLVYPEYNTLQPVYGAVGLFQIGLLLALLGVSSVGRELRLRFSFA</sequence>
<accession>A0A2N6T0U1</accession>
<keyword evidence="1" id="KW-0812">Transmembrane</keyword>
<keyword evidence="1" id="KW-1133">Transmembrane helix</keyword>
<gene>
    <name evidence="2" type="ORF">CJ204_02550</name>
</gene>
<dbReference type="EMBL" id="PNHF01000004">
    <property type="protein sequence ID" value="PMC62938.1"/>
    <property type="molecule type" value="Genomic_DNA"/>
</dbReference>
<keyword evidence="1" id="KW-0472">Membrane</keyword>
<dbReference type="AlphaFoldDB" id="A0A2N6T0U1"/>
<name>A0A2N6T0U1_9CORY</name>
<dbReference type="Proteomes" id="UP000235363">
    <property type="component" value="Unassembled WGS sequence"/>
</dbReference>
<reference evidence="2 3" key="1">
    <citation type="submission" date="2017-09" db="EMBL/GenBank/DDBJ databases">
        <title>Bacterial strain isolated from the female urinary microbiota.</title>
        <authorList>
            <person name="Thomas-White K."/>
            <person name="Kumar N."/>
            <person name="Forster S."/>
            <person name="Putonti C."/>
            <person name="Lawley T."/>
            <person name="Wolfe A.J."/>
        </authorList>
    </citation>
    <scope>NUCLEOTIDE SEQUENCE [LARGE SCALE GENOMIC DNA]</scope>
    <source>
        <strain evidence="2 3">UMB0908</strain>
    </source>
</reference>
<evidence type="ECO:0000256" key="1">
    <source>
        <dbReference type="SAM" id="Phobius"/>
    </source>
</evidence>
<feature type="transmembrane region" description="Helical" evidence="1">
    <location>
        <begin position="29"/>
        <end position="47"/>
    </location>
</feature>